<feature type="transmembrane region" description="Helical" evidence="15">
    <location>
        <begin position="382"/>
        <end position="402"/>
    </location>
</feature>
<evidence type="ECO:0000256" key="13">
    <source>
        <dbReference type="RuleBase" id="RU362091"/>
    </source>
</evidence>
<keyword evidence="4 15" id="KW-0812">Transmembrane</keyword>
<dbReference type="InterPro" id="IPR052244">
    <property type="entry name" value="Choline_transporter"/>
</dbReference>
<evidence type="ECO:0000256" key="14">
    <source>
        <dbReference type="SAM" id="MobiDB-lite"/>
    </source>
</evidence>
<keyword evidence="3" id="KW-0813">Transport</keyword>
<keyword evidence="7 15" id="KW-1133">Transmembrane helix</keyword>
<feature type="transmembrane region" description="Helical" evidence="15">
    <location>
        <begin position="201"/>
        <end position="220"/>
    </location>
</feature>
<comment type="similarity">
    <text evidence="2 13">Belongs to the sodium:solute symporter (SSF) (TC 2.A.21) family.</text>
</comment>
<name>A0AAW2IGL0_9NEOP</name>
<sequence length="622" mass="68875">MVFVAGLIGIVFFFLSILIIGIWAGMKAKNNSEEEMMLAGRNIGYIIGTLTTVGKSSAPIDLREANAENPFFAATWVGGGYINGASEVMFTHGVAWAQVPIGYSASLLVGALFFVKPMRDMKYVTLLDPFQRKYGNYVGGILFVPTILGDLFWVASILSALGSSLRVVTGLSPLGSISICSLFVALYTIMGAMYSVTYTDVFQIFFLVFGMLVTVPFVALNEHVDLEKLKETDWRGEIKLEDAGIWFDTILLLVLGGVPWQGYMQRILSIKTTRSARYLSAISMFGCAAMSIPSCFIGTAARVVDWEHVKSYGKNVTTEDASIILPLSVRHLTPTVVSFFGLGAIAAAVMSSADSSVLAFSVMVSRNIYKNLLRPKASDKEIIWILRLTIPVITLLSAIIALTVSSVYYLSVLSSDLIYVILFPQLVLVLFWKSGVNSYGCIASFFTGGILRLLSGEKALGMPAVLKYPYYDHEKKLQRFPHRTAAMCAALVSHVIFSEMTNILFRSKCTPNELDVLGFFKPNRQKEPKKPRSQSRSSRRSNDPEMVLAEMYPELLDEVRKPGTLRRHKPRPKNDPPPRKDRNPGGVVESLQCNTEEILDLKIKDHFTPTEKFQYGNELVTG</sequence>
<evidence type="ECO:0000313" key="16">
    <source>
        <dbReference type="EMBL" id="KAL0281414.1"/>
    </source>
</evidence>
<feature type="transmembrane region" description="Helical" evidence="15">
    <location>
        <begin position="136"/>
        <end position="161"/>
    </location>
</feature>
<evidence type="ECO:0000256" key="2">
    <source>
        <dbReference type="ARBA" id="ARBA00006434"/>
    </source>
</evidence>
<dbReference type="Pfam" id="PF00474">
    <property type="entry name" value="SSF"/>
    <property type="match status" value="1"/>
</dbReference>
<keyword evidence="10 15" id="KW-0472">Membrane</keyword>
<dbReference type="PANTHER" id="PTHR45897">
    <property type="entry name" value="HIGH-AFFINITY CHOLINE TRANSPORTER 1"/>
    <property type="match status" value="1"/>
</dbReference>
<keyword evidence="9" id="KW-0406">Ion transport</keyword>
<evidence type="ECO:0000256" key="8">
    <source>
        <dbReference type="ARBA" id="ARBA00023053"/>
    </source>
</evidence>
<evidence type="ECO:0000256" key="11">
    <source>
        <dbReference type="ARBA" id="ARBA00023180"/>
    </source>
</evidence>
<organism evidence="16">
    <name type="scientific">Menopon gallinae</name>
    <name type="common">poultry shaft louse</name>
    <dbReference type="NCBI Taxonomy" id="328185"/>
    <lineage>
        <taxon>Eukaryota</taxon>
        <taxon>Metazoa</taxon>
        <taxon>Ecdysozoa</taxon>
        <taxon>Arthropoda</taxon>
        <taxon>Hexapoda</taxon>
        <taxon>Insecta</taxon>
        <taxon>Pterygota</taxon>
        <taxon>Neoptera</taxon>
        <taxon>Paraneoptera</taxon>
        <taxon>Psocodea</taxon>
        <taxon>Troctomorpha</taxon>
        <taxon>Phthiraptera</taxon>
        <taxon>Amblycera</taxon>
        <taxon>Menoponidae</taxon>
        <taxon>Menopon</taxon>
    </lineage>
</organism>
<keyword evidence="6" id="KW-0530">Neurotransmitter biosynthesis</keyword>
<evidence type="ECO:0000256" key="10">
    <source>
        <dbReference type="ARBA" id="ARBA00023136"/>
    </source>
</evidence>
<dbReference type="EMBL" id="JARGDH010000001">
    <property type="protein sequence ID" value="KAL0281414.1"/>
    <property type="molecule type" value="Genomic_DNA"/>
</dbReference>
<evidence type="ECO:0000256" key="12">
    <source>
        <dbReference type="ARBA" id="ARBA00023201"/>
    </source>
</evidence>
<comment type="caution">
    <text evidence="16">The sequence shown here is derived from an EMBL/GenBank/DDBJ whole genome shotgun (WGS) entry which is preliminary data.</text>
</comment>
<feature type="transmembrane region" description="Helical" evidence="15">
    <location>
        <begin position="336"/>
        <end position="361"/>
    </location>
</feature>
<feature type="compositionally biased region" description="Basic and acidic residues" evidence="14">
    <location>
        <begin position="572"/>
        <end position="583"/>
    </location>
</feature>
<dbReference type="GO" id="GO:0005307">
    <property type="term" value="F:choline:sodium symporter activity"/>
    <property type="evidence" value="ECO:0007669"/>
    <property type="project" value="TreeGrafter"/>
</dbReference>
<gene>
    <name evidence="16" type="ORF">PYX00_002407</name>
</gene>
<dbReference type="InterPro" id="IPR001734">
    <property type="entry name" value="Na/solute_symporter"/>
</dbReference>
<dbReference type="AlphaFoldDB" id="A0AAW2IGL0"/>
<keyword evidence="12" id="KW-0739">Sodium transport</keyword>
<evidence type="ECO:0000256" key="3">
    <source>
        <dbReference type="ARBA" id="ARBA00022448"/>
    </source>
</evidence>
<dbReference type="PANTHER" id="PTHR45897:SF4">
    <property type="entry name" value="HIGH-AFFINITY CHOLINE TRANSPORTER 1"/>
    <property type="match status" value="1"/>
</dbReference>
<evidence type="ECO:0000256" key="9">
    <source>
        <dbReference type="ARBA" id="ARBA00023065"/>
    </source>
</evidence>
<comment type="subcellular location">
    <subcellularLocation>
        <location evidence="1">Membrane</location>
        <topology evidence="1">Multi-pass membrane protein</topology>
    </subcellularLocation>
</comment>
<evidence type="ECO:0000256" key="7">
    <source>
        <dbReference type="ARBA" id="ARBA00022989"/>
    </source>
</evidence>
<feature type="transmembrane region" description="Helical" evidence="15">
    <location>
        <begin position="95"/>
        <end position="115"/>
    </location>
</feature>
<keyword evidence="5" id="KW-0769">Symport</keyword>
<feature type="transmembrane region" description="Helical" evidence="15">
    <location>
        <begin position="243"/>
        <end position="260"/>
    </location>
</feature>
<evidence type="ECO:0000256" key="5">
    <source>
        <dbReference type="ARBA" id="ARBA00022847"/>
    </source>
</evidence>
<keyword evidence="8" id="KW-0915">Sodium</keyword>
<evidence type="ECO:0000256" key="4">
    <source>
        <dbReference type="ARBA" id="ARBA00022692"/>
    </source>
</evidence>
<evidence type="ECO:0000256" key="15">
    <source>
        <dbReference type="SAM" id="Phobius"/>
    </source>
</evidence>
<dbReference type="PROSITE" id="PS50283">
    <property type="entry name" value="NA_SOLUT_SYMP_3"/>
    <property type="match status" value="1"/>
</dbReference>
<reference evidence="16" key="1">
    <citation type="journal article" date="2024" name="Gigascience">
        <title>Chromosome-level genome of the poultry shaft louse Menopon gallinae provides insight into the host-switching and adaptive evolution of parasitic lice.</title>
        <authorList>
            <person name="Xu Y."/>
            <person name="Ma L."/>
            <person name="Liu S."/>
            <person name="Liang Y."/>
            <person name="Liu Q."/>
            <person name="He Z."/>
            <person name="Tian L."/>
            <person name="Duan Y."/>
            <person name="Cai W."/>
            <person name="Li H."/>
            <person name="Song F."/>
        </authorList>
    </citation>
    <scope>NUCLEOTIDE SEQUENCE</scope>
    <source>
        <strain evidence="16">Cailab_2023a</strain>
    </source>
</reference>
<accession>A0AAW2IGL0</accession>
<dbReference type="Gene3D" id="1.20.1730.10">
    <property type="entry name" value="Sodium/glucose cotransporter"/>
    <property type="match status" value="1"/>
</dbReference>
<protein>
    <submittedName>
        <fullName evidence="16">Uncharacterized protein</fullName>
    </submittedName>
</protein>
<feature type="transmembrane region" description="Helical" evidence="15">
    <location>
        <begin position="408"/>
        <end position="432"/>
    </location>
</feature>
<feature type="region of interest" description="Disordered" evidence="14">
    <location>
        <begin position="520"/>
        <end position="590"/>
    </location>
</feature>
<dbReference type="CDD" id="cd11474">
    <property type="entry name" value="SLC5sbd_CHT"/>
    <property type="match status" value="1"/>
</dbReference>
<evidence type="ECO:0000256" key="1">
    <source>
        <dbReference type="ARBA" id="ARBA00004141"/>
    </source>
</evidence>
<proteinExistence type="inferred from homology"/>
<feature type="transmembrane region" description="Helical" evidence="15">
    <location>
        <begin position="281"/>
        <end position="304"/>
    </location>
</feature>
<dbReference type="InterPro" id="IPR038377">
    <property type="entry name" value="Na/Glc_symporter_sf"/>
</dbReference>
<evidence type="ECO:0000256" key="6">
    <source>
        <dbReference type="ARBA" id="ARBA00022979"/>
    </source>
</evidence>
<dbReference type="GO" id="GO:0005886">
    <property type="term" value="C:plasma membrane"/>
    <property type="evidence" value="ECO:0007669"/>
    <property type="project" value="TreeGrafter"/>
</dbReference>
<feature type="transmembrane region" description="Helical" evidence="15">
    <location>
        <begin position="7"/>
        <end position="26"/>
    </location>
</feature>
<feature type="transmembrane region" description="Helical" evidence="15">
    <location>
        <begin position="167"/>
        <end position="189"/>
    </location>
</feature>
<dbReference type="GO" id="GO:0008292">
    <property type="term" value="P:acetylcholine biosynthetic process"/>
    <property type="evidence" value="ECO:0007669"/>
    <property type="project" value="TreeGrafter"/>
</dbReference>
<keyword evidence="11" id="KW-0325">Glycoprotein</keyword>